<sequence>MASLLNTLMVLMNYAGGQQVNGVTYFTPLDQVTAKVELVIPAENLVEEFHVTYDRALNLVKYEYSLDPKVPPFKTAHTFKSICDYNTGLAYHMDQSTGTCVVNAFDGNADNSTTTSTRSLLKMLAPEQLFSVKSMMKFINKDKARGISSDSWSLDVSNFYISGYGAVKTRQTLHTLSLNTTKFYRGTARPAIMLQRSIAVLDGRANASTTPVVVLNYFDFFSPATPQIFDFNILSCQPSTSPATSSRGGGQAAEAREEIQLKFSGRLPAAGYSEGEGVEVTTFRRQAWMEFARAAGVSPLRSIGNFWSHDDWNTYFTTVLLPSSPANGSAGTAVQRTADAVEELSEAVEAGGVTVVSGGVTLVAVDLRRNVSLMSSTKGEKAVDVFAVYKAHTTIVGMGVRATVQKLSTKQCTERCHRENSFVCQSAATCGYGDCILSALHGDELLKPSESGASLLANHSHCAVWSRVWTNEYVRVTASVFPEMEPEMTADFAEKEETCAKQCSFPNEEGTDCESFTWCPRASLTPGTKRSPCSLYKHHVFDLSPATAPVDGASTDVLTNSQTLCHYYTRNYLIDFEVLENTALADQQLFETMDVEIRQDFNGGWLCAKACIEKLGDENCHSIEICRDDESYKNRCRISAAFVPLGKRDGAASDRLNLTLPQSDCRVHSRVRYLDGSPVTQRTASNPKVSKVGKRSELSAISVVDGYTGGEMAAMALGMVVIGGVVVALMLIVSKRALPAADVAFARFR</sequence>
<dbReference type="OrthoDB" id="5983572at2759"/>
<dbReference type="PANTHER" id="PTHR36902:SF1">
    <property type="entry name" value="ENRICHED IN SURFACE-LABELED PROTEOME PROTEIN 9"/>
    <property type="match status" value="1"/>
</dbReference>
<feature type="chain" id="PRO_5012122203" description="LolA-like domain-containing protein" evidence="2">
    <location>
        <begin position="18"/>
        <end position="749"/>
    </location>
</feature>
<keyword evidence="5" id="KW-1185">Reference proteome</keyword>
<feature type="signal peptide" evidence="2">
    <location>
        <begin position="1"/>
        <end position="17"/>
    </location>
</feature>
<dbReference type="AlphaFoldDB" id="A0A1W0WDI0"/>
<evidence type="ECO:0000256" key="2">
    <source>
        <dbReference type="SAM" id="SignalP"/>
    </source>
</evidence>
<evidence type="ECO:0000313" key="4">
    <source>
        <dbReference type="EMBL" id="OQV13259.1"/>
    </source>
</evidence>
<feature type="domain" description="LolA-like" evidence="3">
    <location>
        <begin position="30"/>
        <end position="236"/>
    </location>
</feature>
<feature type="transmembrane region" description="Helical" evidence="1">
    <location>
        <begin position="712"/>
        <end position="733"/>
    </location>
</feature>
<organism evidence="4 5">
    <name type="scientific">Hypsibius exemplaris</name>
    <name type="common">Freshwater tardigrade</name>
    <dbReference type="NCBI Taxonomy" id="2072580"/>
    <lineage>
        <taxon>Eukaryota</taxon>
        <taxon>Metazoa</taxon>
        <taxon>Ecdysozoa</taxon>
        <taxon>Tardigrada</taxon>
        <taxon>Eutardigrada</taxon>
        <taxon>Parachela</taxon>
        <taxon>Hypsibioidea</taxon>
        <taxon>Hypsibiidae</taxon>
        <taxon>Hypsibius</taxon>
    </lineage>
</organism>
<reference evidence="5" key="1">
    <citation type="submission" date="2017-01" db="EMBL/GenBank/DDBJ databases">
        <title>Comparative genomics of anhydrobiosis in the tardigrade Hypsibius dujardini.</title>
        <authorList>
            <person name="Yoshida Y."/>
            <person name="Koutsovoulos G."/>
            <person name="Laetsch D."/>
            <person name="Stevens L."/>
            <person name="Kumar S."/>
            <person name="Horikawa D."/>
            <person name="Ishino K."/>
            <person name="Komine S."/>
            <person name="Tomita M."/>
            <person name="Blaxter M."/>
            <person name="Arakawa K."/>
        </authorList>
    </citation>
    <scope>NUCLEOTIDE SEQUENCE [LARGE SCALE GENOMIC DNA]</scope>
    <source>
        <strain evidence="5">Z151</strain>
    </source>
</reference>
<comment type="caution">
    <text evidence="4">The sequence shown here is derived from an EMBL/GenBank/DDBJ whole genome shotgun (WGS) entry which is preliminary data.</text>
</comment>
<dbReference type="InterPro" id="IPR058831">
    <property type="entry name" value="LolA-like_dom_2nd"/>
</dbReference>
<proteinExistence type="predicted"/>
<protein>
    <recommendedName>
        <fullName evidence="3">LolA-like domain-containing protein</fullName>
    </recommendedName>
</protein>
<evidence type="ECO:0000313" key="5">
    <source>
        <dbReference type="Proteomes" id="UP000192578"/>
    </source>
</evidence>
<dbReference type="PANTHER" id="PTHR36902">
    <property type="entry name" value="ENRICHED IN SURFACE-LABELED PROTEOME PROTEIN 9"/>
    <property type="match status" value="1"/>
</dbReference>
<dbReference type="Proteomes" id="UP000192578">
    <property type="component" value="Unassembled WGS sequence"/>
</dbReference>
<keyword evidence="1" id="KW-0812">Transmembrane</keyword>
<evidence type="ECO:0000256" key="1">
    <source>
        <dbReference type="SAM" id="Phobius"/>
    </source>
</evidence>
<accession>A0A1W0WDI0</accession>
<keyword evidence="1" id="KW-0472">Membrane</keyword>
<evidence type="ECO:0000259" key="3">
    <source>
        <dbReference type="Pfam" id="PF25898"/>
    </source>
</evidence>
<name>A0A1W0WDI0_HYPEX</name>
<dbReference type="Pfam" id="PF25898">
    <property type="entry name" value="LolA_2nd_metazoa"/>
    <property type="match status" value="1"/>
</dbReference>
<keyword evidence="1" id="KW-1133">Transmembrane helix</keyword>
<gene>
    <name evidence="4" type="ORF">BV898_12466</name>
</gene>
<keyword evidence="2" id="KW-0732">Signal</keyword>
<dbReference type="EMBL" id="MTYJ01000127">
    <property type="protein sequence ID" value="OQV13259.1"/>
    <property type="molecule type" value="Genomic_DNA"/>
</dbReference>